<protein>
    <submittedName>
        <fullName evidence="1">Uncharacterized protein</fullName>
    </submittedName>
</protein>
<dbReference type="AlphaFoldDB" id="X5E8I5"/>
<gene>
    <name evidence="1" type="ORF">CGLY_06450</name>
</gene>
<dbReference type="HOGENOM" id="CLU_1097170_0_0_11"/>
<keyword evidence="2" id="KW-1185">Reference proteome</keyword>
<dbReference type="Proteomes" id="UP000023703">
    <property type="component" value="Chromosome"/>
</dbReference>
<evidence type="ECO:0000313" key="2">
    <source>
        <dbReference type="Proteomes" id="UP000023703"/>
    </source>
</evidence>
<organism evidence="1 2">
    <name type="scientific">Corynebacterium glyciniphilum AJ 3170</name>
    <dbReference type="NCBI Taxonomy" id="1404245"/>
    <lineage>
        <taxon>Bacteria</taxon>
        <taxon>Bacillati</taxon>
        <taxon>Actinomycetota</taxon>
        <taxon>Actinomycetes</taxon>
        <taxon>Mycobacteriales</taxon>
        <taxon>Corynebacteriaceae</taxon>
        <taxon>Corynebacterium</taxon>
    </lineage>
</organism>
<dbReference type="EMBL" id="CP006842">
    <property type="protein sequence ID" value="AHW63735.1"/>
    <property type="molecule type" value="Genomic_DNA"/>
</dbReference>
<dbReference type="STRING" id="1404245.CGLY_06450"/>
<dbReference type="InterPro" id="IPR043733">
    <property type="entry name" value="DUF5677"/>
</dbReference>
<name>X5E8I5_9CORY</name>
<proteinExistence type="predicted"/>
<sequence length="253" mass="28282">MGSFVEALERAPSNLYAQERQEVVSGLVSRAGRDLIAVLGAPSLGCLEHGANIMRMLVEIEVYLRWMATQDLGIYKQFQEYGAGKAKLYAQIFDELPDHVRTAGFRESIEELRRLSRNDNPLDLRTVDTRDTFAEGKSIRAMAQDGGLLDFYRHAYSISSGVAHSEWWSIEKHAMERCYNVLHGMHLIPSLSINPGSDVELARAWVDQFYALMRDGLEILRTDESAVARAFSWLDADRSPATAEAPDGDSGPT</sequence>
<reference evidence="1 2" key="1">
    <citation type="journal article" date="2015" name="Int. J. Syst. Evol. Microbiol.">
        <title>Revisiting Corynebacterium glyciniphilum (ex Kubota et al., 1972) sp. nov., nom. rev., isolated from putrefied banana.</title>
        <authorList>
            <person name="Al-Dilaimi A."/>
            <person name="Bednarz H."/>
            <person name="Lomker A."/>
            <person name="Niehaus K."/>
            <person name="Kalinowski J."/>
            <person name="Ruckert C."/>
        </authorList>
    </citation>
    <scope>NUCLEOTIDE SEQUENCE [LARGE SCALE GENOMIC DNA]</scope>
    <source>
        <strain evidence="1">AJ 3170</strain>
    </source>
</reference>
<dbReference type="RefSeq" id="WP_144313641.1">
    <property type="nucleotide sequence ID" value="NZ_CP006842.1"/>
</dbReference>
<dbReference type="OrthoDB" id="4764036at2"/>
<evidence type="ECO:0000313" key="1">
    <source>
        <dbReference type="EMBL" id="AHW63735.1"/>
    </source>
</evidence>
<accession>X5E8I5</accession>
<dbReference type="eggNOG" id="ENOG5030XBK">
    <property type="taxonomic scope" value="Bacteria"/>
</dbReference>
<dbReference type="Pfam" id="PF18928">
    <property type="entry name" value="DUF5677"/>
    <property type="match status" value="1"/>
</dbReference>
<dbReference type="KEGG" id="cgy:CGLY_06450"/>